<dbReference type="CDD" id="cd06225">
    <property type="entry name" value="HAMP"/>
    <property type="match status" value="1"/>
</dbReference>
<sequence>MSQPARHITNRLIYKLALSVFFIILLLAAAFMGISFYYGERYFDESMQKVNAKVADHLISEKFKNNAPFLDDGRVNKALFGEIMHEMMAVNRSIEVYLLDEAGTVLYSVVLDHDDPKAPTEQVNLKPIYEFVQSDGQKCVLGDNPRDKNNQTIFSVAPYDYQGKKGFVYIIFESQRLQHVQNSIFTSYFLQGGLTAMLLVIIFACLLAGIAIWFLSKNLREIIYKVRRFQEGDLSARIDHPEENDLQSLAISFNEMADKIVSDMERIKSVDTIRRELIANVSHDLRTPLAILKGYTETLQMKGRHIEEADKQHFLEIIHQSSERLTSMVAQLFEYSKLEAKQVQPEKEPFLLTDLAHDLHAKNKVLANQKDIAFELRIHEPVAPVFADVKLVERAIQNLIDNALKFTPQSGTVTLEVSAAKEGIQIAIKDSGPGIPVEEQSYIFERYRQVASSKPKMGAGLGLAIVKKILELHQSDIHIQSAPNQGTSFYFSLPAYQA</sequence>
<dbReference type="SUPFAM" id="SSF55874">
    <property type="entry name" value="ATPase domain of HSP90 chaperone/DNA topoisomerase II/histidine kinase"/>
    <property type="match status" value="1"/>
</dbReference>
<comment type="subcellular location">
    <subcellularLocation>
        <location evidence="2">Cell membrane</location>
        <topology evidence="2">Multi-pass membrane protein</topology>
    </subcellularLocation>
</comment>
<evidence type="ECO:0000313" key="17">
    <source>
        <dbReference type="EMBL" id="BDD01130.1"/>
    </source>
</evidence>
<gene>
    <name evidence="17" type="ORF">PEPS_34100</name>
</gene>
<protein>
    <recommendedName>
        <fullName evidence="3">histidine kinase</fullName>
        <ecNumber evidence="3">2.7.13.3</ecNumber>
    </recommendedName>
</protein>
<evidence type="ECO:0000256" key="1">
    <source>
        <dbReference type="ARBA" id="ARBA00000085"/>
    </source>
</evidence>
<dbReference type="RefSeq" id="WP_338398297.1">
    <property type="nucleotide sequence ID" value="NZ_AP025293.1"/>
</dbReference>
<keyword evidence="6" id="KW-0808">Transferase</keyword>
<dbReference type="SUPFAM" id="SSF47384">
    <property type="entry name" value="Homodimeric domain of signal transducing histidine kinase"/>
    <property type="match status" value="1"/>
</dbReference>
<dbReference type="InterPro" id="IPR036097">
    <property type="entry name" value="HisK_dim/P_sf"/>
</dbReference>
<dbReference type="SMART" id="SM00304">
    <property type="entry name" value="HAMP"/>
    <property type="match status" value="1"/>
</dbReference>
<keyword evidence="11 14" id="KW-1133">Transmembrane helix</keyword>
<accession>A0ABN6LDC9</accession>
<dbReference type="InterPro" id="IPR003660">
    <property type="entry name" value="HAMP_dom"/>
</dbReference>
<evidence type="ECO:0000256" key="2">
    <source>
        <dbReference type="ARBA" id="ARBA00004651"/>
    </source>
</evidence>
<dbReference type="InterPro" id="IPR050398">
    <property type="entry name" value="HssS/ArlS-like"/>
</dbReference>
<dbReference type="Gene3D" id="3.30.565.10">
    <property type="entry name" value="Histidine kinase-like ATPase, C-terminal domain"/>
    <property type="match status" value="1"/>
</dbReference>
<dbReference type="PRINTS" id="PR00344">
    <property type="entry name" value="BCTRLSENSOR"/>
</dbReference>
<evidence type="ECO:0000256" key="13">
    <source>
        <dbReference type="ARBA" id="ARBA00023136"/>
    </source>
</evidence>
<keyword evidence="18" id="KW-1185">Reference proteome</keyword>
<dbReference type="SMART" id="SM00388">
    <property type="entry name" value="HisKA"/>
    <property type="match status" value="1"/>
</dbReference>
<evidence type="ECO:0000313" key="18">
    <source>
        <dbReference type="Proteomes" id="UP001354989"/>
    </source>
</evidence>
<keyword evidence="4" id="KW-1003">Cell membrane</keyword>
<evidence type="ECO:0000259" key="16">
    <source>
        <dbReference type="PROSITE" id="PS50885"/>
    </source>
</evidence>
<reference evidence="17 18" key="1">
    <citation type="submission" date="2021-12" db="EMBL/GenBank/DDBJ databases">
        <title>Genome sequencing of bacteria with rrn-lacking chromosome and rrn-plasmid.</title>
        <authorList>
            <person name="Anda M."/>
            <person name="Iwasaki W."/>
        </authorList>
    </citation>
    <scope>NUCLEOTIDE SEQUENCE [LARGE SCALE GENOMIC DNA]</scope>
    <source>
        <strain evidence="17 18">NBRC 101262</strain>
        <plasmid evidence="17 18">pPP1</plasmid>
    </source>
</reference>
<dbReference type="GO" id="GO:0016301">
    <property type="term" value="F:kinase activity"/>
    <property type="evidence" value="ECO:0007669"/>
    <property type="project" value="UniProtKB-KW"/>
</dbReference>
<dbReference type="Pfam" id="PF00512">
    <property type="entry name" value="HisKA"/>
    <property type="match status" value="1"/>
</dbReference>
<dbReference type="PANTHER" id="PTHR45528:SF1">
    <property type="entry name" value="SENSOR HISTIDINE KINASE CPXA"/>
    <property type="match status" value="1"/>
</dbReference>
<dbReference type="Gene3D" id="6.10.340.10">
    <property type="match status" value="1"/>
</dbReference>
<keyword evidence="13 14" id="KW-0472">Membrane</keyword>
<evidence type="ECO:0000256" key="4">
    <source>
        <dbReference type="ARBA" id="ARBA00022475"/>
    </source>
</evidence>
<evidence type="ECO:0000256" key="9">
    <source>
        <dbReference type="ARBA" id="ARBA00022777"/>
    </source>
</evidence>
<feature type="domain" description="HAMP" evidence="16">
    <location>
        <begin position="213"/>
        <end position="265"/>
    </location>
</feature>
<evidence type="ECO:0000256" key="12">
    <source>
        <dbReference type="ARBA" id="ARBA00023012"/>
    </source>
</evidence>
<dbReference type="PROSITE" id="PS50885">
    <property type="entry name" value="HAMP"/>
    <property type="match status" value="1"/>
</dbReference>
<keyword evidence="5" id="KW-0597">Phosphoprotein</keyword>
<feature type="transmembrane region" description="Helical" evidence="14">
    <location>
        <begin position="12"/>
        <end position="38"/>
    </location>
</feature>
<evidence type="ECO:0000256" key="8">
    <source>
        <dbReference type="ARBA" id="ARBA00022741"/>
    </source>
</evidence>
<dbReference type="InterPro" id="IPR004358">
    <property type="entry name" value="Sig_transdc_His_kin-like_C"/>
</dbReference>
<dbReference type="SMART" id="SM00387">
    <property type="entry name" value="HATPase_c"/>
    <property type="match status" value="1"/>
</dbReference>
<dbReference type="Proteomes" id="UP001354989">
    <property type="component" value="Plasmid pPP1"/>
</dbReference>
<keyword evidence="8" id="KW-0547">Nucleotide-binding</keyword>
<dbReference type="CDD" id="cd00075">
    <property type="entry name" value="HATPase"/>
    <property type="match status" value="1"/>
</dbReference>
<dbReference type="InterPro" id="IPR036890">
    <property type="entry name" value="HATPase_C_sf"/>
</dbReference>
<evidence type="ECO:0000256" key="5">
    <source>
        <dbReference type="ARBA" id="ARBA00022553"/>
    </source>
</evidence>
<dbReference type="PROSITE" id="PS50109">
    <property type="entry name" value="HIS_KIN"/>
    <property type="match status" value="1"/>
</dbReference>
<dbReference type="Gene3D" id="1.10.287.130">
    <property type="match status" value="1"/>
</dbReference>
<evidence type="ECO:0000259" key="15">
    <source>
        <dbReference type="PROSITE" id="PS50109"/>
    </source>
</evidence>
<keyword evidence="12" id="KW-0902">Two-component regulatory system</keyword>
<dbReference type="PANTHER" id="PTHR45528">
    <property type="entry name" value="SENSOR HISTIDINE KINASE CPXA"/>
    <property type="match status" value="1"/>
</dbReference>
<proteinExistence type="predicted"/>
<feature type="domain" description="Histidine kinase" evidence="15">
    <location>
        <begin position="280"/>
        <end position="497"/>
    </location>
</feature>
<evidence type="ECO:0000256" key="11">
    <source>
        <dbReference type="ARBA" id="ARBA00022989"/>
    </source>
</evidence>
<evidence type="ECO:0000256" key="14">
    <source>
        <dbReference type="SAM" id="Phobius"/>
    </source>
</evidence>
<keyword evidence="17" id="KW-0614">Plasmid</keyword>
<name>A0ABN6LDC9_9BACT</name>
<evidence type="ECO:0000256" key="6">
    <source>
        <dbReference type="ARBA" id="ARBA00022679"/>
    </source>
</evidence>
<dbReference type="Pfam" id="PF00672">
    <property type="entry name" value="HAMP"/>
    <property type="match status" value="1"/>
</dbReference>
<keyword evidence="9 17" id="KW-0418">Kinase</keyword>
<comment type="catalytic activity">
    <reaction evidence="1">
        <text>ATP + protein L-histidine = ADP + protein N-phospho-L-histidine.</text>
        <dbReference type="EC" id="2.7.13.3"/>
    </reaction>
</comment>
<dbReference type="EMBL" id="AP025293">
    <property type="protein sequence ID" value="BDD01130.1"/>
    <property type="molecule type" value="Genomic_DNA"/>
</dbReference>
<evidence type="ECO:0000256" key="10">
    <source>
        <dbReference type="ARBA" id="ARBA00022840"/>
    </source>
</evidence>
<feature type="transmembrane region" description="Helical" evidence="14">
    <location>
        <begin position="188"/>
        <end position="215"/>
    </location>
</feature>
<dbReference type="EC" id="2.7.13.3" evidence="3"/>
<dbReference type="SUPFAM" id="SSF158472">
    <property type="entry name" value="HAMP domain-like"/>
    <property type="match status" value="1"/>
</dbReference>
<dbReference type="Pfam" id="PF02518">
    <property type="entry name" value="HATPase_c"/>
    <property type="match status" value="1"/>
</dbReference>
<evidence type="ECO:0000256" key="3">
    <source>
        <dbReference type="ARBA" id="ARBA00012438"/>
    </source>
</evidence>
<dbReference type="InterPro" id="IPR005467">
    <property type="entry name" value="His_kinase_dom"/>
</dbReference>
<geneLocation type="plasmid" evidence="17 18">
    <name>pPP1</name>
</geneLocation>
<keyword evidence="10" id="KW-0067">ATP-binding</keyword>
<keyword evidence="7 14" id="KW-0812">Transmembrane</keyword>
<evidence type="ECO:0000256" key="7">
    <source>
        <dbReference type="ARBA" id="ARBA00022692"/>
    </source>
</evidence>
<organism evidence="17 18">
    <name type="scientific">Persicobacter psychrovividus</name>
    <dbReference type="NCBI Taxonomy" id="387638"/>
    <lineage>
        <taxon>Bacteria</taxon>
        <taxon>Pseudomonadati</taxon>
        <taxon>Bacteroidota</taxon>
        <taxon>Cytophagia</taxon>
        <taxon>Cytophagales</taxon>
        <taxon>Persicobacteraceae</taxon>
        <taxon>Persicobacter</taxon>
    </lineage>
</organism>
<dbReference type="InterPro" id="IPR003594">
    <property type="entry name" value="HATPase_dom"/>
</dbReference>
<dbReference type="CDD" id="cd00082">
    <property type="entry name" value="HisKA"/>
    <property type="match status" value="1"/>
</dbReference>
<dbReference type="InterPro" id="IPR003661">
    <property type="entry name" value="HisK_dim/P_dom"/>
</dbReference>